<dbReference type="Proteomes" id="UP001218218">
    <property type="component" value="Unassembled WGS sequence"/>
</dbReference>
<comment type="cofactor">
    <cofactor evidence="9">
        <name>[2Fe-2S] cluster</name>
        <dbReference type="ChEBI" id="CHEBI:190135"/>
    </cofactor>
</comment>
<comment type="subcellular location">
    <subcellularLocation>
        <location evidence="9">Cytoplasm</location>
    </subcellularLocation>
    <subcellularLocation>
        <location evidence="9">Mitochondrion intermembrane space</location>
    </subcellularLocation>
</comment>
<evidence type="ECO:0000256" key="1">
    <source>
        <dbReference type="ARBA" id="ARBA00001966"/>
    </source>
</evidence>
<sequence length="327" mass="33979">MSPALHNDAPPPIAAATPSKGPALAIGSLSTAQDGKYQSLISDLESSRTVHKQMLDRLVDGATTLEPAFYSSVHITLMGTEYDLPPSLISQLREGLQPLGTLHLHNLSAQQKSLPSELTLAGFTLLSASPNNTDTDGTGTVIAQKPAHAAAAALSLKTKTTAVAATPDGPAMVPLKRKKTDPATKKALWALSAPSAPPIDAEALLTPADRARPVPTCEPAEAGAPRRKRACKNCSCGLRELEEEEARTGQVVLLDGAGAPDGGEARAVSQEERARLLSAAQAAPKATSSCGSCFLGDAFRCASCPYLGLPAFKPGEKVEIDFGMDDI</sequence>
<dbReference type="HAMAP" id="MF_03115">
    <property type="entry name" value="Anamorsin"/>
    <property type="match status" value="1"/>
</dbReference>
<evidence type="ECO:0000256" key="3">
    <source>
        <dbReference type="ARBA" id="ARBA00022485"/>
    </source>
</evidence>
<dbReference type="AlphaFoldDB" id="A0AAD7F608"/>
<feature type="binding site" evidence="9">
    <location>
        <position position="293"/>
    </location>
    <ligand>
        <name>[4Fe-4S] cluster</name>
        <dbReference type="ChEBI" id="CHEBI:49883"/>
    </ligand>
</feature>
<evidence type="ECO:0000313" key="12">
    <source>
        <dbReference type="EMBL" id="KAJ7368018.1"/>
    </source>
</evidence>
<evidence type="ECO:0000259" key="10">
    <source>
        <dbReference type="Pfam" id="PF05093"/>
    </source>
</evidence>
<feature type="binding site" evidence="9">
    <location>
        <position position="236"/>
    </location>
    <ligand>
        <name>[2Fe-2S] cluster</name>
        <dbReference type="ChEBI" id="CHEBI:190135"/>
    </ligand>
</feature>
<keyword evidence="13" id="KW-1185">Reference proteome</keyword>
<organism evidence="12 13">
    <name type="scientific">Mycena albidolilacea</name>
    <dbReference type="NCBI Taxonomy" id="1033008"/>
    <lineage>
        <taxon>Eukaryota</taxon>
        <taxon>Fungi</taxon>
        <taxon>Dikarya</taxon>
        <taxon>Basidiomycota</taxon>
        <taxon>Agaricomycotina</taxon>
        <taxon>Agaricomycetes</taxon>
        <taxon>Agaricomycetidae</taxon>
        <taxon>Agaricales</taxon>
        <taxon>Marasmiineae</taxon>
        <taxon>Mycenaceae</taxon>
        <taxon>Mycena</taxon>
    </lineage>
</organism>
<evidence type="ECO:0000256" key="4">
    <source>
        <dbReference type="ARBA" id="ARBA00022490"/>
    </source>
</evidence>
<feature type="domain" description="Fe-S cluster assembly protein Dre2 N-terminal" evidence="11">
    <location>
        <begin position="36"/>
        <end position="156"/>
    </location>
</feature>
<dbReference type="GO" id="GO:0016226">
    <property type="term" value="P:iron-sulfur cluster assembly"/>
    <property type="evidence" value="ECO:0007669"/>
    <property type="project" value="UniProtKB-UniRule"/>
</dbReference>
<dbReference type="EMBL" id="JARIHO010000001">
    <property type="protein sequence ID" value="KAJ7368018.1"/>
    <property type="molecule type" value="Genomic_DNA"/>
</dbReference>
<feature type="binding site" evidence="9">
    <location>
        <position position="217"/>
    </location>
    <ligand>
        <name>[2Fe-2S] cluster</name>
        <dbReference type="ChEBI" id="CHEBI:190135"/>
    </ligand>
</feature>
<comment type="cofactor">
    <cofactor evidence="1 9">
        <name>[4Fe-4S] cluster</name>
        <dbReference type="ChEBI" id="CHEBI:49883"/>
    </cofactor>
</comment>
<dbReference type="Pfam" id="PF05093">
    <property type="entry name" value="CIAPIN1"/>
    <property type="match status" value="1"/>
</dbReference>
<comment type="domain">
    <text evidence="9">The twin Cx2C motifs are involved in the recognition by the mitochondrial MIA40-ERV1 disulfide relay system. The formation of 2 disulfide bonds in the Cx2C motifs through dithiol/disulfide exchange reactions effectively traps the protein in the mitochondrial intermembrane space.</text>
</comment>
<feature type="binding site" evidence="9">
    <location>
        <position position="231"/>
    </location>
    <ligand>
        <name>[2Fe-2S] cluster</name>
        <dbReference type="ChEBI" id="CHEBI:190135"/>
    </ligand>
</feature>
<feature type="short sequence motif" description="Cx2C motif 1" evidence="9">
    <location>
        <begin position="290"/>
        <end position="293"/>
    </location>
</feature>
<evidence type="ECO:0000256" key="8">
    <source>
        <dbReference type="ARBA" id="ARBA00023128"/>
    </source>
</evidence>
<dbReference type="GO" id="GO:0051537">
    <property type="term" value="F:2 iron, 2 sulfur cluster binding"/>
    <property type="evidence" value="ECO:0007669"/>
    <property type="project" value="UniProtKB-UniRule"/>
</dbReference>
<dbReference type="GO" id="GO:0009055">
    <property type="term" value="F:electron transfer activity"/>
    <property type="evidence" value="ECO:0007669"/>
    <property type="project" value="UniProtKB-UniRule"/>
</dbReference>
<reference evidence="12" key="1">
    <citation type="submission" date="2023-03" db="EMBL/GenBank/DDBJ databases">
        <title>Massive genome expansion in bonnet fungi (Mycena s.s.) driven by repeated elements and novel gene families across ecological guilds.</title>
        <authorList>
            <consortium name="Lawrence Berkeley National Laboratory"/>
            <person name="Harder C.B."/>
            <person name="Miyauchi S."/>
            <person name="Viragh M."/>
            <person name="Kuo A."/>
            <person name="Thoen E."/>
            <person name="Andreopoulos B."/>
            <person name="Lu D."/>
            <person name="Skrede I."/>
            <person name="Drula E."/>
            <person name="Henrissat B."/>
            <person name="Morin E."/>
            <person name="Kohler A."/>
            <person name="Barry K."/>
            <person name="LaButti K."/>
            <person name="Morin E."/>
            <person name="Salamov A."/>
            <person name="Lipzen A."/>
            <person name="Mereny Z."/>
            <person name="Hegedus B."/>
            <person name="Baldrian P."/>
            <person name="Stursova M."/>
            <person name="Weitz H."/>
            <person name="Taylor A."/>
            <person name="Grigoriev I.V."/>
            <person name="Nagy L.G."/>
            <person name="Martin F."/>
            <person name="Kauserud H."/>
        </authorList>
    </citation>
    <scope>NUCLEOTIDE SEQUENCE</scope>
    <source>
        <strain evidence="12">CBHHK002</strain>
    </source>
</reference>
<keyword evidence="8 9" id="KW-0496">Mitochondrion</keyword>
<evidence type="ECO:0000259" key="11">
    <source>
        <dbReference type="Pfam" id="PF16803"/>
    </source>
</evidence>
<keyword evidence="9" id="KW-0001">2Fe-2S</keyword>
<comment type="domain">
    <text evidence="9">The C-terminal domain binds 2 Fe-S clusters but is otherwise mostly in an intrinsically disordered conformation.</text>
</comment>
<feature type="binding site" evidence="9">
    <location>
        <position position="301"/>
    </location>
    <ligand>
        <name>[4Fe-4S] cluster</name>
        <dbReference type="ChEBI" id="CHEBI:49883"/>
    </ligand>
</feature>
<dbReference type="InterPro" id="IPR031838">
    <property type="entry name" value="Dre2_N"/>
</dbReference>
<accession>A0AAD7F608</accession>
<comment type="domain">
    <text evidence="9">The N-terminal domain has structural similarity with S-adenosyl-L-methionine-dependent methyltransferases, but does not bind S-adenosyl-L-methionine. It is required for correct assembly of the 2 Fe-S clusters.</text>
</comment>
<evidence type="ECO:0000256" key="6">
    <source>
        <dbReference type="ARBA" id="ARBA00023004"/>
    </source>
</evidence>
<keyword evidence="7 9" id="KW-0411">Iron-sulfur</keyword>
<feature type="binding site" evidence="9">
    <location>
        <position position="234"/>
    </location>
    <ligand>
        <name>[2Fe-2S] cluster</name>
        <dbReference type="ChEBI" id="CHEBI:190135"/>
    </ligand>
</feature>
<proteinExistence type="inferred from homology"/>
<keyword evidence="3 9" id="KW-0004">4Fe-4S</keyword>
<dbReference type="Pfam" id="PF16803">
    <property type="entry name" value="DRE2_N"/>
    <property type="match status" value="1"/>
</dbReference>
<feature type="region of interest" description="Fe-S binding site B" evidence="9">
    <location>
        <begin position="290"/>
        <end position="304"/>
    </location>
</feature>
<dbReference type="PANTHER" id="PTHR13273:SF14">
    <property type="entry name" value="ANAMORSIN"/>
    <property type="match status" value="1"/>
</dbReference>
<feature type="short sequence motif" description="Cx2C motif 2" evidence="9">
    <location>
        <begin position="301"/>
        <end position="304"/>
    </location>
</feature>
<dbReference type="GO" id="GO:0051539">
    <property type="term" value="F:4 iron, 4 sulfur cluster binding"/>
    <property type="evidence" value="ECO:0007669"/>
    <property type="project" value="UniProtKB-KW"/>
</dbReference>
<keyword evidence="6 9" id="KW-0408">Iron</keyword>
<dbReference type="GO" id="GO:0005758">
    <property type="term" value="C:mitochondrial intermembrane space"/>
    <property type="evidence" value="ECO:0007669"/>
    <property type="project" value="UniProtKB-SubCell"/>
</dbReference>
<feature type="binding site" evidence="9">
    <location>
        <position position="304"/>
    </location>
    <ligand>
        <name>[4Fe-4S] cluster</name>
        <dbReference type="ChEBI" id="CHEBI:49883"/>
    </ligand>
</feature>
<comment type="similarity">
    <text evidence="2 9">Belongs to the anamorsin family.</text>
</comment>
<feature type="binding site" evidence="9">
    <location>
        <position position="290"/>
    </location>
    <ligand>
        <name>[4Fe-4S] cluster</name>
        <dbReference type="ChEBI" id="CHEBI:49883"/>
    </ligand>
</feature>
<evidence type="ECO:0000256" key="5">
    <source>
        <dbReference type="ARBA" id="ARBA00022723"/>
    </source>
</evidence>
<comment type="caution">
    <text evidence="12">The sequence shown here is derived from an EMBL/GenBank/DDBJ whole genome shotgun (WGS) entry which is preliminary data.</text>
</comment>
<dbReference type="GO" id="GO:0046872">
    <property type="term" value="F:metal ion binding"/>
    <property type="evidence" value="ECO:0007669"/>
    <property type="project" value="UniProtKB-KW"/>
</dbReference>
<dbReference type="PANTHER" id="PTHR13273">
    <property type="entry name" value="ANAMORSIN"/>
    <property type="match status" value="1"/>
</dbReference>
<comment type="caution">
    <text evidence="9">Lacks conserved residue(s) required for the propagation of feature annotation.</text>
</comment>
<name>A0AAD7F608_9AGAR</name>
<keyword evidence="5 9" id="KW-0479">Metal-binding</keyword>
<evidence type="ECO:0000256" key="9">
    <source>
        <dbReference type="HAMAP-Rule" id="MF_03115"/>
    </source>
</evidence>
<gene>
    <name evidence="12" type="ORF">DFH08DRAFT_761485</name>
</gene>
<protein>
    <submittedName>
        <fullName evidence="12">Fe-S cluster assembly protein DRE2</fullName>
    </submittedName>
</protein>
<dbReference type="InterPro" id="IPR046408">
    <property type="entry name" value="CIAPIN1"/>
</dbReference>
<keyword evidence="4 9" id="KW-0963">Cytoplasm</keyword>
<evidence type="ECO:0000313" key="13">
    <source>
        <dbReference type="Proteomes" id="UP001218218"/>
    </source>
</evidence>
<evidence type="ECO:0000256" key="7">
    <source>
        <dbReference type="ARBA" id="ARBA00023014"/>
    </source>
</evidence>
<dbReference type="InterPro" id="IPR007785">
    <property type="entry name" value="Anamorsin"/>
</dbReference>
<feature type="domain" description="Anamorsin C-terminal" evidence="10">
    <location>
        <begin position="216"/>
        <end position="320"/>
    </location>
</feature>
<evidence type="ECO:0000256" key="2">
    <source>
        <dbReference type="ARBA" id="ARBA00008169"/>
    </source>
</evidence>